<dbReference type="GO" id="GO:0004252">
    <property type="term" value="F:serine-type endopeptidase activity"/>
    <property type="evidence" value="ECO:0007669"/>
    <property type="project" value="UniProtKB-UniRule"/>
</dbReference>
<feature type="active site" description="Charge relay system" evidence="8">
    <location>
        <position position="290"/>
    </location>
</feature>
<dbReference type="InterPro" id="IPR030400">
    <property type="entry name" value="Sedolisin_dom"/>
</dbReference>
<dbReference type="Pfam" id="PF09286">
    <property type="entry name" value="Pro-kuma_activ"/>
    <property type="match status" value="1"/>
</dbReference>
<proteinExistence type="predicted"/>
<feature type="active site" description="Charge relay system" evidence="8">
    <location>
        <position position="479"/>
    </location>
</feature>
<dbReference type="SMART" id="SM00944">
    <property type="entry name" value="Pro-kuma_activ"/>
    <property type="match status" value="1"/>
</dbReference>
<dbReference type="PANTHER" id="PTHR14218:SF15">
    <property type="entry name" value="TRIPEPTIDYL-PEPTIDASE 1"/>
    <property type="match status" value="1"/>
</dbReference>
<evidence type="ECO:0000256" key="7">
    <source>
        <dbReference type="ARBA" id="ARBA00023145"/>
    </source>
</evidence>
<dbReference type="PROSITE" id="PS51695">
    <property type="entry name" value="SEDOLISIN"/>
    <property type="match status" value="1"/>
</dbReference>
<dbReference type="InterPro" id="IPR036852">
    <property type="entry name" value="Peptidase_S8/S53_dom_sf"/>
</dbReference>
<dbReference type="SUPFAM" id="SSF52743">
    <property type="entry name" value="Subtilisin-like"/>
    <property type="match status" value="1"/>
</dbReference>
<protein>
    <submittedName>
        <fullName evidence="10">Tripeptidyl peptidase A</fullName>
    </submittedName>
</protein>
<evidence type="ECO:0000256" key="1">
    <source>
        <dbReference type="ARBA" id="ARBA00004239"/>
    </source>
</evidence>
<keyword evidence="6 8" id="KW-0106">Calcium</keyword>
<dbReference type="GO" id="GO:0046872">
    <property type="term" value="F:metal ion binding"/>
    <property type="evidence" value="ECO:0007669"/>
    <property type="project" value="UniProtKB-UniRule"/>
</dbReference>
<dbReference type="PANTHER" id="PTHR14218">
    <property type="entry name" value="PROTEASE S8 TRIPEPTIDYL PEPTIDASE I CLN2"/>
    <property type="match status" value="1"/>
</dbReference>
<dbReference type="InterPro" id="IPR015366">
    <property type="entry name" value="S53_propep"/>
</dbReference>
<dbReference type="AlphaFoldDB" id="A0A0D7AKD4"/>
<keyword evidence="4 8" id="KW-0378">Hydrolase</keyword>
<keyword evidence="3 8" id="KW-0479">Metal-binding</keyword>
<reference evidence="10 11" key="1">
    <citation type="journal article" date="2015" name="Fungal Genet. Biol.">
        <title>Evolution of novel wood decay mechanisms in Agaricales revealed by the genome sequences of Fistulina hepatica and Cylindrobasidium torrendii.</title>
        <authorList>
            <person name="Floudas D."/>
            <person name="Held B.W."/>
            <person name="Riley R."/>
            <person name="Nagy L.G."/>
            <person name="Koehler G."/>
            <person name="Ransdell A.S."/>
            <person name="Younus H."/>
            <person name="Chow J."/>
            <person name="Chiniquy J."/>
            <person name="Lipzen A."/>
            <person name="Tritt A."/>
            <person name="Sun H."/>
            <person name="Haridas S."/>
            <person name="LaButti K."/>
            <person name="Ohm R.A."/>
            <person name="Kues U."/>
            <person name="Blanchette R.A."/>
            <person name="Grigoriev I.V."/>
            <person name="Minto R.E."/>
            <person name="Hibbett D.S."/>
        </authorList>
    </citation>
    <scope>NUCLEOTIDE SEQUENCE [LARGE SCALE GENOMIC DNA]</scope>
    <source>
        <strain evidence="10 11">ATCC 64428</strain>
    </source>
</reference>
<dbReference type="GO" id="GO:0008240">
    <property type="term" value="F:tripeptidyl-peptidase activity"/>
    <property type="evidence" value="ECO:0007669"/>
    <property type="project" value="TreeGrafter"/>
</dbReference>
<feature type="domain" description="Peptidase S53" evidence="9">
    <location>
        <begin position="210"/>
        <end position="580"/>
    </location>
</feature>
<evidence type="ECO:0000256" key="4">
    <source>
        <dbReference type="ARBA" id="ARBA00022801"/>
    </source>
</evidence>
<dbReference type="GO" id="GO:0005576">
    <property type="term" value="C:extracellular region"/>
    <property type="evidence" value="ECO:0007669"/>
    <property type="project" value="UniProtKB-SubCell"/>
</dbReference>
<keyword evidence="11" id="KW-1185">Reference proteome</keyword>
<feature type="active site" description="Charge relay system" evidence="8">
    <location>
        <position position="286"/>
    </location>
</feature>
<dbReference type="InterPro" id="IPR050819">
    <property type="entry name" value="Tripeptidyl-peptidase_I"/>
</dbReference>
<keyword evidence="5 8" id="KW-0720">Serine protease</keyword>
<comment type="subcellular location">
    <subcellularLocation>
        <location evidence="1">Secreted</location>
        <location evidence="1">Extracellular space</location>
    </subcellularLocation>
</comment>
<dbReference type="PROSITE" id="PS00138">
    <property type="entry name" value="SUBTILASE_SER"/>
    <property type="match status" value="1"/>
</dbReference>
<sequence>MLLSTVLARFSGFPDLSFLIKESIDSPRLWSRHSTPLPETKIKLRIGLPQPNFHVLEQKLHKSSNPHHERYGQYLSKEEVESIVAPRPESINAVERWLASFEIASLMHSPAKDWVTALVPIRLAEQMLNTKYHVWKHDVTGEYTVRTTEYSLPEHLHEHVDVVQPTTMFSQPKPANSTVLWYPEEDTSADILGELILGNGDRVDGICNHIITLTCLRQLYNATGYHPSNEVGNAIGVTGYLKQYADYDDLQIFYADQNPRAVGSSFNFVSINGGENDQDIWKAGVEADLDVQYAFGLTNPINATFYSTGGASPYLREQLRPDNDNEPYTEWLSYVLAHPSPPLVISTSYGDDEQTVPEPYANRICKDFAQLGARGVSVIFSSGDLGVGDGNSNPKTQKCLSNDGRNVTKFLPVFPASFMQFPRPSYQNEAVEAYLDTLPSGTYAGLYNATGRAYPDVSAQGDYFRIVHRGVPTLVGGTSASAPAFAGLVALLNDARLKNKQPPLGFLNPLLYSKAVKTANALNDITIGHNAGCGTEGFNVSRLLISTDVLSKMQATYGWDPVTGLGTPNFGLLKDIVTAA</sequence>
<evidence type="ECO:0000256" key="6">
    <source>
        <dbReference type="ARBA" id="ARBA00022837"/>
    </source>
</evidence>
<evidence type="ECO:0000256" key="5">
    <source>
        <dbReference type="ARBA" id="ARBA00022825"/>
    </source>
</evidence>
<feature type="binding site" evidence="8">
    <location>
        <position position="558"/>
    </location>
    <ligand>
        <name>Ca(2+)</name>
        <dbReference type="ChEBI" id="CHEBI:29108"/>
    </ligand>
</feature>
<evidence type="ECO:0000256" key="3">
    <source>
        <dbReference type="ARBA" id="ARBA00022723"/>
    </source>
</evidence>
<dbReference type="Proteomes" id="UP000054144">
    <property type="component" value="Unassembled WGS sequence"/>
</dbReference>
<comment type="cofactor">
    <cofactor evidence="8">
        <name>Ca(2+)</name>
        <dbReference type="ChEBI" id="CHEBI:29108"/>
    </cofactor>
    <text evidence="8">Binds 1 Ca(2+) ion per subunit.</text>
</comment>
<keyword evidence="7" id="KW-0865">Zymogen</keyword>
<dbReference type="GO" id="GO:0006508">
    <property type="term" value="P:proteolysis"/>
    <property type="evidence" value="ECO:0007669"/>
    <property type="project" value="UniProtKB-KW"/>
</dbReference>
<evidence type="ECO:0000256" key="8">
    <source>
        <dbReference type="PROSITE-ProRule" id="PRU01032"/>
    </source>
</evidence>
<feature type="binding site" evidence="8">
    <location>
        <position position="525"/>
    </location>
    <ligand>
        <name>Ca(2+)</name>
        <dbReference type="ChEBI" id="CHEBI:29108"/>
    </ligand>
</feature>
<dbReference type="OrthoDB" id="409122at2759"/>
<feature type="binding site" evidence="8">
    <location>
        <position position="524"/>
    </location>
    <ligand>
        <name>Ca(2+)</name>
        <dbReference type="ChEBI" id="CHEBI:29108"/>
    </ligand>
</feature>
<organism evidence="10 11">
    <name type="scientific">Fistulina hepatica ATCC 64428</name>
    <dbReference type="NCBI Taxonomy" id="1128425"/>
    <lineage>
        <taxon>Eukaryota</taxon>
        <taxon>Fungi</taxon>
        <taxon>Dikarya</taxon>
        <taxon>Basidiomycota</taxon>
        <taxon>Agaricomycotina</taxon>
        <taxon>Agaricomycetes</taxon>
        <taxon>Agaricomycetidae</taxon>
        <taxon>Agaricales</taxon>
        <taxon>Fistulinaceae</taxon>
        <taxon>Fistulina</taxon>
    </lineage>
</organism>
<dbReference type="EMBL" id="KN881644">
    <property type="protein sequence ID" value="KIY52320.1"/>
    <property type="molecule type" value="Genomic_DNA"/>
</dbReference>
<accession>A0A0D7AKD4</accession>
<dbReference type="SUPFAM" id="SSF54897">
    <property type="entry name" value="Protease propeptides/inhibitors"/>
    <property type="match status" value="1"/>
</dbReference>
<feature type="binding site" evidence="8">
    <location>
        <position position="560"/>
    </location>
    <ligand>
        <name>Ca(2+)</name>
        <dbReference type="ChEBI" id="CHEBI:29108"/>
    </ligand>
</feature>
<evidence type="ECO:0000313" key="11">
    <source>
        <dbReference type="Proteomes" id="UP000054144"/>
    </source>
</evidence>
<dbReference type="CDD" id="cd04056">
    <property type="entry name" value="Peptidases_S53"/>
    <property type="match status" value="1"/>
</dbReference>
<name>A0A0D7AKD4_9AGAR</name>
<gene>
    <name evidence="10" type="ORF">FISHEDRAFT_63868</name>
</gene>
<dbReference type="CDD" id="cd11377">
    <property type="entry name" value="Pro-peptidase_S53"/>
    <property type="match status" value="1"/>
</dbReference>
<dbReference type="InterPro" id="IPR023828">
    <property type="entry name" value="Peptidase_S8_Ser-AS"/>
</dbReference>
<keyword evidence="2 8" id="KW-0645">Protease</keyword>
<evidence type="ECO:0000313" key="10">
    <source>
        <dbReference type="EMBL" id="KIY52320.1"/>
    </source>
</evidence>
<evidence type="ECO:0000256" key="2">
    <source>
        <dbReference type="ARBA" id="ARBA00022670"/>
    </source>
</evidence>
<dbReference type="Gene3D" id="3.40.50.200">
    <property type="entry name" value="Peptidase S8/S53 domain"/>
    <property type="match status" value="2"/>
</dbReference>
<evidence type="ECO:0000259" key="9">
    <source>
        <dbReference type="PROSITE" id="PS51695"/>
    </source>
</evidence>